<feature type="compositionally biased region" description="Basic residues" evidence="1">
    <location>
        <begin position="56"/>
        <end position="71"/>
    </location>
</feature>
<feature type="region of interest" description="Disordered" evidence="1">
    <location>
        <begin position="242"/>
        <end position="297"/>
    </location>
</feature>
<evidence type="ECO:0000259" key="2">
    <source>
        <dbReference type="Pfam" id="PF06978"/>
    </source>
</evidence>
<name>A0AAW1R6A4_9CHLO</name>
<protein>
    <recommendedName>
        <fullName evidence="2">Pop1 N-terminal domain-containing protein</fullName>
    </recommendedName>
</protein>
<feature type="domain" description="Pop1 N-terminal" evidence="2">
    <location>
        <begin position="73"/>
        <end position="192"/>
    </location>
</feature>
<evidence type="ECO:0000313" key="3">
    <source>
        <dbReference type="EMBL" id="KAK9829055.1"/>
    </source>
</evidence>
<dbReference type="InterPro" id="IPR009723">
    <property type="entry name" value="Pop1_N"/>
</dbReference>
<comment type="caution">
    <text evidence="3">The sequence shown here is derived from an EMBL/GenBank/DDBJ whole genome shotgun (WGS) entry which is preliminary data.</text>
</comment>
<organism evidence="3 4">
    <name type="scientific">[Myrmecia] bisecta</name>
    <dbReference type="NCBI Taxonomy" id="41462"/>
    <lineage>
        <taxon>Eukaryota</taxon>
        <taxon>Viridiplantae</taxon>
        <taxon>Chlorophyta</taxon>
        <taxon>core chlorophytes</taxon>
        <taxon>Trebouxiophyceae</taxon>
        <taxon>Trebouxiales</taxon>
        <taxon>Trebouxiaceae</taxon>
        <taxon>Myrmecia</taxon>
    </lineage>
</organism>
<dbReference type="Proteomes" id="UP001489004">
    <property type="component" value="Unassembled WGS sequence"/>
</dbReference>
<accession>A0AAW1R6A4</accession>
<dbReference type="PANTHER" id="PTHR22731:SF3">
    <property type="entry name" value="RIBONUCLEASES P_MRP PROTEIN SUBUNIT POP1"/>
    <property type="match status" value="1"/>
</dbReference>
<dbReference type="PANTHER" id="PTHR22731">
    <property type="entry name" value="RIBONUCLEASES P/MRP PROTEIN SUBUNIT POP1"/>
    <property type="match status" value="1"/>
</dbReference>
<proteinExistence type="predicted"/>
<evidence type="ECO:0000256" key="1">
    <source>
        <dbReference type="SAM" id="MobiDB-lite"/>
    </source>
</evidence>
<dbReference type="Pfam" id="PF06978">
    <property type="entry name" value="POP1_N"/>
    <property type="match status" value="1"/>
</dbReference>
<dbReference type="AlphaFoldDB" id="A0AAW1R6A4"/>
<dbReference type="EMBL" id="JALJOR010000001">
    <property type="protein sequence ID" value="KAK9829055.1"/>
    <property type="molecule type" value="Genomic_DNA"/>
</dbReference>
<dbReference type="GO" id="GO:0000172">
    <property type="term" value="C:ribonuclease MRP complex"/>
    <property type="evidence" value="ECO:0007669"/>
    <property type="project" value="InterPro"/>
</dbReference>
<feature type="region of interest" description="Disordered" evidence="1">
    <location>
        <begin position="56"/>
        <end position="77"/>
    </location>
</feature>
<sequence length="297" mass="32385">MAATQPSSSSSLPRVLEIQKFAAAREQEIRALCETIKAPDSQTPWGAAALPRHLRRRATSHNSYKHRRRPNTKLAEKRQRLADETTAAAELGCEGEAPALNNRAMRRRPGRMQQSVVDSCAGEPGLREALRARRLETHVWHAKRMEMKERWGHVLAEGAVGKGLGSRAFLAALKTGTVLHDASYWCPLELAGSQDDLVAVLGQVSDPADADRMIADPAIHSGSAEAQLMLHAPGQFPRGALRRRQAGGHRKADRRAASKSAACRLVGGPPGKTPRKRCVTGQRQADVVSNRSSWGCR</sequence>
<dbReference type="GO" id="GO:0001682">
    <property type="term" value="P:tRNA 5'-leader removal"/>
    <property type="evidence" value="ECO:0007669"/>
    <property type="project" value="InterPro"/>
</dbReference>
<dbReference type="InterPro" id="IPR039182">
    <property type="entry name" value="Pop1"/>
</dbReference>
<reference evidence="3 4" key="1">
    <citation type="journal article" date="2024" name="Nat. Commun.">
        <title>Phylogenomics reveals the evolutionary origins of lichenization in chlorophyte algae.</title>
        <authorList>
            <person name="Puginier C."/>
            <person name="Libourel C."/>
            <person name="Otte J."/>
            <person name="Skaloud P."/>
            <person name="Haon M."/>
            <person name="Grisel S."/>
            <person name="Petersen M."/>
            <person name="Berrin J.G."/>
            <person name="Delaux P.M."/>
            <person name="Dal Grande F."/>
            <person name="Keller J."/>
        </authorList>
    </citation>
    <scope>NUCLEOTIDE SEQUENCE [LARGE SCALE GENOMIC DNA]</scope>
    <source>
        <strain evidence="3 4">SAG 2043</strain>
    </source>
</reference>
<keyword evidence="4" id="KW-1185">Reference proteome</keyword>
<gene>
    <name evidence="3" type="ORF">WJX72_003659</name>
</gene>
<feature type="compositionally biased region" description="Basic residues" evidence="1">
    <location>
        <begin position="242"/>
        <end position="253"/>
    </location>
</feature>
<evidence type="ECO:0000313" key="4">
    <source>
        <dbReference type="Proteomes" id="UP001489004"/>
    </source>
</evidence>
<feature type="compositionally biased region" description="Polar residues" evidence="1">
    <location>
        <begin position="281"/>
        <end position="297"/>
    </location>
</feature>
<dbReference type="GO" id="GO:0005655">
    <property type="term" value="C:nucleolar ribonuclease P complex"/>
    <property type="evidence" value="ECO:0007669"/>
    <property type="project" value="InterPro"/>
</dbReference>